<sequence>MSLDSAGTRQHWVRWRDRLKRATDSELLRTQRSLWCAWNFISCAHASKRGAWQGRPKTHWKAV</sequence>
<evidence type="ECO:0000313" key="1">
    <source>
        <dbReference type="EMBL" id="KIK40888.1"/>
    </source>
</evidence>
<proteinExistence type="predicted"/>
<dbReference type="EMBL" id="KN835287">
    <property type="protein sequence ID" value="KIK40888.1"/>
    <property type="molecule type" value="Genomic_DNA"/>
</dbReference>
<dbReference type="AlphaFoldDB" id="A0A0D0BBJ0"/>
<dbReference type="InParanoid" id="A0A0D0BBJ0"/>
<reference evidence="2" key="2">
    <citation type="submission" date="2015-01" db="EMBL/GenBank/DDBJ databases">
        <title>Evolutionary Origins and Diversification of the Mycorrhizal Mutualists.</title>
        <authorList>
            <consortium name="DOE Joint Genome Institute"/>
            <consortium name="Mycorrhizal Genomics Consortium"/>
            <person name="Kohler A."/>
            <person name="Kuo A."/>
            <person name="Nagy L.G."/>
            <person name="Floudas D."/>
            <person name="Copeland A."/>
            <person name="Barry K.W."/>
            <person name="Cichocki N."/>
            <person name="Veneault-Fourrey C."/>
            <person name="LaButti K."/>
            <person name="Lindquist E.A."/>
            <person name="Lipzen A."/>
            <person name="Lundell T."/>
            <person name="Morin E."/>
            <person name="Murat C."/>
            <person name="Riley R."/>
            <person name="Ohm R."/>
            <person name="Sun H."/>
            <person name="Tunlid A."/>
            <person name="Henrissat B."/>
            <person name="Grigoriev I.V."/>
            <person name="Hibbett D.S."/>
            <person name="Martin F."/>
        </authorList>
    </citation>
    <scope>NUCLEOTIDE SEQUENCE [LARGE SCALE GENOMIC DNA]</scope>
    <source>
        <strain evidence="2">UH-Slu-Lm8-n1</strain>
    </source>
</reference>
<dbReference type="HOGENOM" id="CLU_2887310_0_0_1"/>
<dbReference type="Proteomes" id="UP000054485">
    <property type="component" value="Unassembled WGS sequence"/>
</dbReference>
<protein>
    <submittedName>
        <fullName evidence="1">Uncharacterized protein</fullName>
    </submittedName>
</protein>
<gene>
    <name evidence="1" type="ORF">CY34DRAFT_242964</name>
</gene>
<accession>A0A0D0BBJ0</accession>
<name>A0A0D0BBJ0_9AGAM</name>
<organism evidence="1 2">
    <name type="scientific">Suillus luteus UH-Slu-Lm8-n1</name>
    <dbReference type="NCBI Taxonomy" id="930992"/>
    <lineage>
        <taxon>Eukaryota</taxon>
        <taxon>Fungi</taxon>
        <taxon>Dikarya</taxon>
        <taxon>Basidiomycota</taxon>
        <taxon>Agaricomycotina</taxon>
        <taxon>Agaricomycetes</taxon>
        <taxon>Agaricomycetidae</taxon>
        <taxon>Boletales</taxon>
        <taxon>Suillineae</taxon>
        <taxon>Suillaceae</taxon>
        <taxon>Suillus</taxon>
    </lineage>
</organism>
<evidence type="ECO:0000313" key="2">
    <source>
        <dbReference type="Proteomes" id="UP000054485"/>
    </source>
</evidence>
<keyword evidence="2" id="KW-1185">Reference proteome</keyword>
<reference evidence="1 2" key="1">
    <citation type="submission" date="2014-04" db="EMBL/GenBank/DDBJ databases">
        <authorList>
            <consortium name="DOE Joint Genome Institute"/>
            <person name="Kuo A."/>
            <person name="Ruytinx J."/>
            <person name="Rineau F."/>
            <person name="Colpaert J."/>
            <person name="Kohler A."/>
            <person name="Nagy L.G."/>
            <person name="Floudas D."/>
            <person name="Copeland A."/>
            <person name="Barry K.W."/>
            <person name="Cichocki N."/>
            <person name="Veneault-Fourrey C."/>
            <person name="LaButti K."/>
            <person name="Lindquist E.A."/>
            <person name="Lipzen A."/>
            <person name="Lundell T."/>
            <person name="Morin E."/>
            <person name="Murat C."/>
            <person name="Sun H."/>
            <person name="Tunlid A."/>
            <person name="Henrissat B."/>
            <person name="Grigoriev I.V."/>
            <person name="Hibbett D.S."/>
            <person name="Martin F."/>
            <person name="Nordberg H.P."/>
            <person name="Cantor M.N."/>
            <person name="Hua S.X."/>
        </authorList>
    </citation>
    <scope>NUCLEOTIDE SEQUENCE [LARGE SCALE GENOMIC DNA]</scope>
    <source>
        <strain evidence="1 2">UH-Slu-Lm8-n1</strain>
    </source>
</reference>